<feature type="domain" description="Glycoside hydrolase family 5" evidence="5">
    <location>
        <begin position="85"/>
        <end position="330"/>
    </location>
</feature>
<dbReference type="GO" id="GO:0009986">
    <property type="term" value="C:cell surface"/>
    <property type="evidence" value="ECO:0007669"/>
    <property type="project" value="TreeGrafter"/>
</dbReference>
<dbReference type="RefSeq" id="WP_147189173.1">
    <property type="nucleotide sequence ID" value="NZ_CP042435.1"/>
</dbReference>
<dbReference type="Pfam" id="PF00150">
    <property type="entry name" value="Cellulase"/>
    <property type="match status" value="1"/>
</dbReference>
<dbReference type="Gene3D" id="3.20.20.80">
    <property type="entry name" value="Glycosidases"/>
    <property type="match status" value="1"/>
</dbReference>
<evidence type="ECO:0000256" key="1">
    <source>
        <dbReference type="ARBA" id="ARBA00022801"/>
    </source>
</evidence>
<dbReference type="GO" id="GO:0009251">
    <property type="term" value="P:glucan catabolic process"/>
    <property type="evidence" value="ECO:0007669"/>
    <property type="project" value="TreeGrafter"/>
</dbReference>
<proteinExistence type="inferred from homology"/>
<dbReference type="Proteomes" id="UP000321533">
    <property type="component" value="Chromosome"/>
</dbReference>
<dbReference type="PANTHER" id="PTHR31297">
    <property type="entry name" value="GLUCAN ENDO-1,6-BETA-GLUCOSIDASE B"/>
    <property type="match status" value="1"/>
</dbReference>
<evidence type="ECO:0000256" key="4">
    <source>
        <dbReference type="SAM" id="SignalP"/>
    </source>
</evidence>
<dbReference type="InterPro" id="IPR050386">
    <property type="entry name" value="Glycosyl_hydrolase_5"/>
</dbReference>
<dbReference type="GO" id="GO:0008422">
    <property type="term" value="F:beta-glucosidase activity"/>
    <property type="evidence" value="ECO:0007669"/>
    <property type="project" value="TreeGrafter"/>
</dbReference>
<keyword evidence="1 3" id="KW-0378">Hydrolase</keyword>
<organism evidence="6 7">
    <name type="scientific">Panacibacter ginsenosidivorans</name>
    <dbReference type="NCBI Taxonomy" id="1813871"/>
    <lineage>
        <taxon>Bacteria</taxon>
        <taxon>Pseudomonadati</taxon>
        <taxon>Bacteroidota</taxon>
        <taxon>Chitinophagia</taxon>
        <taxon>Chitinophagales</taxon>
        <taxon>Chitinophagaceae</taxon>
        <taxon>Panacibacter</taxon>
    </lineage>
</organism>
<sequence>MKLKIFSFCCLITLGIQANAQKFITTKGKNIIGVDGKPFLMKGTNLGNWLVPEGYMFRFSNTNSPRLINQAFTELIGPDATKAFWKKYLDVYITQEDIHYLKRIGMNSIRVPFNYRLFTNENYMGDNDSTRGFTMLNRVIKWCKAEGLYVLLDMHCAPGGQTGDNIDDGSGYPFLFENEESQQQCVNIWKKIAAHYANEPTVIGYDLLNEPIAHYFDKDKLNPLLEPMYKKITIAIRMVDKNHLLFLGGAQWDSNFQPFGAPFDSKLVYTFHKYWTAPTKEVIQDYIDFSNKYNVPLYCGETGENDDAWVEAFRKTLDENNIGWHYWPYKKMDNTKGIITFKVPQYYDQVIQFADTTRRSFEDIRSNRPKNIEEIEAALNGFLENCAFKNCIPNEGYIKALGFNFTLDSKK</sequence>
<feature type="signal peptide" evidence="4">
    <location>
        <begin position="1"/>
        <end position="20"/>
    </location>
</feature>
<evidence type="ECO:0000256" key="3">
    <source>
        <dbReference type="RuleBase" id="RU361153"/>
    </source>
</evidence>
<dbReference type="OrthoDB" id="9800955at2"/>
<gene>
    <name evidence="6" type="ORF">FRZ67_08680</name>
</gene>
<dbReference type="PANTHER" id="PTHR31297:SF13">
    <property type="entry name" value="PUTATIVE-RELATED"/>
    <property type="match status" value="1"/>
</dbReference>
<protein>
    <submittedName>
        <fullName evidence="6">Glycoside hydrolase family 5 protein</fullName>
    </submittedName>
</protein>
<dbReference type="KEGG" id="pgin:FRZ67_08680"/>
<feature type="chain" id="PRO_5022725124" evidence="4">
    <location>
        <begin position="21"/>
        <end position="411"/>
    </location>
</feature>
<evidence type="ECO:0000313" key="7">
    <source>
        <dbReference type="Proteomes" id="UP000321533"/>
    </source>
</evidence>
<evidence type="ECO:0000259" key="5">
    <source>
        <dbReference type="Pfam" id="PF00150"/>
    </source>
</evidence>
<dbReference type="PROSITE" id="PS00659">
    <property type="entry name" value="GLYCOSYL_HYDROL_F5"/>
    <property type="match status" value="1"/>
</dbReference>
<keyword evidence="2 3" id="KW-0326">Glycosidase</keyword>
<dbReference type="GO" id="GO:0005576">
    <property type="term" value="C:extracellular region"/>
    <property type="evidence" value="ECO:0007669"/>
    <property type="project" value="TreeGrafter"/>
</dbReference>
<dbReference type="InterPro" id="IPR001547">
    <property type="entry name" value="Glyco_hydro_5"/>
</dbReference>
<name>A0A5B8V9H0_9BACT</name>
<dbReference type="AlphaFoldDB" id="A0A5B8V9H0"/>
<dbReference type="InterPro" id="IPR017853">
    <property type="entry name" value="GH"/>
</dbReference>
<dbReference type="SUPFAM" id="SSF51445">
    <property type="entry name" value="(Trans)glycosidases"/>
    <property type="match status" value="1"/>
</dbReference>
<evidence type="ECO:0000256" key="2">
    <source>
        <dbReference type="ARBA" id="ARBA00023295"/>
    </source>
</evidence>
<reference evidence="6 7" key="1">
    <citation type="journal article" date="2016" name="Int. J. Syst. Evol. Microbiol.">
        <title>Panacibacter ginsenosidivorans gen. nov., sp. nov., with ginsenoside converting activity isolated from soil of a ginseng field.</title>
        <authorList>
            <person name="Siddiqi M.Z."/>
            <person name="Muhammad Shafi S."/>
            <person name="Choi K.D."/>
            <person name="Im W.T."/>
        </authorList>
    </citation>
    <scope>NUCLEOTIDE SEQUENCE [LARGE SCALE GENOMIC DNA]</scope>
    <source>
        <strain evidence="6 7">Gsoil1550</strain>
    </source>
</reference>
<evidence type="ECO:0000313" key="6">
    <source>
        <dbReference type="EMBL" id="QEC67366.1"/>
    </source>
</evidence>
<comment type="similarity">
    <text evidence="3">Belongs to the glycosyl hydrolase 5 (cellulase A) family.</text>
</comment>
<dbReference type="InterPro" id="IPR018087">
    <property type="entry name" value="Glyco_hydro_5_CS"/>
</dbReference>
<accession>A0A5B8V9H0</accession>
<keyword evidence="7" id="KW-1185">Reference proteome</keyword>
<dbReference type="EMBL" id="CP042435">
    <property type="protein sequence ID" value="QEC67366.1"/>
    <property type="molecule type" value="Genomic_DNA"/>
</dbReference>
<keyword evidence="4" id="KW-0732">Signal</keyword>